<dbReference type="InterPro" id="IPR052048">
    <property type="entry name" value="ST_Response_Regulator"/>
</dbReference>
<sequence length="282" mass="32279">MNFYIVDDDKAVCMVLQNIVEKDMDNQVVGINQDPQAAYNEILSIGKLEIVLVDLLMPKMNGINLVQKVLAERPNMKFIMISQVNDQELREEAYLAGIEFYIEKPVNIIEVQTVISKVKKHLETTEKLRVIQEVLSPNHSTEGLATDKKQNPLQKVPSILSVIGVTSEKHIQDILSILQVMEREQKSYDDLDFQGDLKLDDHQKKILTQRIRRKLKLCLENIASLTQADIENEWVIEYGNILFGYKNIYLEALKLQSPTSKGGTVSLPRFFEGLQILIKQEN</sequence>
<keyword evidence="4" id="KW-1185">Reference proteome</keyword>
<reference evidence="3 4" key="1">
    <citation type="submission" date="2020-07" db="EMBL/GenBank/DDBJ databases">
        <title>Facklamia lactis sp. nov., isolated from raw milk.</title>
        <authorList>
            <person name="Doll E.V."/>
            <person name="Huptas C."/>
            <person name="Staib L."/>
            <person name="Wenning M."/>
            <person name="Scherer S."/>
        </authorList>
    </citation>
    <scope>NUCLEOTIDE SEQUENCE [LARGE SCALE GENOMIC DNA]</scope>
    <source>
        <strain evidence="3 4">DSM 111018</strain>
    </source>
</reference>
<dbReference type="Gene3D" id="3.40.50.2300">
    <property type="match status" value="1"/>
</dbReference>
<dbReference type="InterPro" id="IPR011006">
    <property type="entry name" value="CheY-like_superfamily"/>
</dbReference>
<evidence type="ECO:0000256" key="1">
    <source>
        <dbReference type="PROSITE-ProRule" id="PRU00169"/>
    </source>
</evidence>
<protein>
    <submittedName>
        <fullName evidence="3">Response regulator</fullName>
    </submittedName>
</protein>
<dbReference type="SUPFAM" id="SSF52172">
    <property type="entry name" value="CheY-like"/>
    <property type="match status" value="1"/>
</dbReference>
<dbReference type="Pfam" id="PF08664">
    <property type="entry name" value="YcbB"/>
    <property type="match status" value="1"/>
</dbReference>
<name>A0ABS0LUC1_9LACT</name>
<evidence type="ECO:0000259" key="2">
    <source>
        <dbReference type="PROSITE" id="PS50110"/>
    </source>
</evidence>
<feature type="domain" description="Response regulatory" evidence="2">
    <location>
        <begin position="2"/>
        <end position="119"/>
    </location>
</feature>
<comment type="caution">
    <text evidence="3">The sequence shown here is derived from an EMBL/GenBank/DDBJ whole genome shotgun (WGS) entry which is preliminary data.</text>
</comment>
<keyword evidence="1" id="KW-0597">Phosphoprotein</keyword>
<dbReference type="Pfam" id="PF00072">
    <property type="entry name" value="Response_reg"/>
    <property type="match status" value="1"/>
</dbReference>
<dbReference type="PANTHER" id="PTHR43228:SF8">
    <property type="entry name" value="TRANSCRIPTIONAL REGULATORY PROTEIN GLNL"/>
    <property type="match status" value="1"/>
</dbReference>
<dbReference type="EMBL" id="JACBXQ010000005">
    <property type="protein sequence ID" value="MBG9986899.1"/>
    <property type="molecule type" value="Genomic_DNA"/>
</dbReference>
<evidence type="ECO:0000313" key="3">
    <source>
        <dbReference type="EMBL" id="MBG9986899.1"/>
    </source>
</evidence>
<organism evidence="3 4">
    <name type="scientific">Facklamia lactis</name>
    <dbReference type="NCBI Taxonomy" id="2749967"/>
    <lineage>
        <taxon>Bacteria</taxon>
        <taxon>Bacillati</taxon>
        <taxon>Bacillota</taxon>
        <taxon>Bacilli</taxon>
        <taxon>Lactobacillales</taxon>
        <taxon>Aerococcaceae</taxon>
        <taxon>Facklamia</taxon>
    </lineage>
</organism>
<feature type="modified residue" description="4-aspartylphosphate" evidence="1">
    <location>
        <position position="54"/>
    </location>
</feature>
<dbReference type="RefSeq" id="WP_197115820.1">
    <property type="nucleotide sequence ID" value="NZ_JACBXQ010000005.1"/>
</dbReference>
<proteinExistence type="predicted"/>
<dbReference type="InterPro" id="IPR001789">
    <property type="entry name" value="Sig_transdc_resp-reg_receiver"/>
</dbReference>
<dbReference type="PROSITE" id="PS50110">
    <property type="entry name" value="RESPONSE_REGULATORY"/>
    <property type="match status" value="1"/>
</dbReference>
<dbReference type="SMART" id="SM00448">
    <property type="entry name" value="REC"/>
    <property type="match status" value="1"/>
</dbReference>
<gene>
    <name evidence="3" type="ORF">HZY91_08365</name>
</gene>
<evidence type="ECO:0000313" key="4">
    <source>
        <dbReference type="Proteomes" id="UP000721415"/>
    </source>
</evidence>
<dbReference type="InterPro" id="IPR013972">
    <property type="entry name" value="YcbB"/>
</dbReference>
<accession>A0ABS0LUC1</accession>
<dbReference type="Proteomes" id="UP000721415">
    <property type="component" value="Unassembled WGS sequence"/>
</dbReference>
<dbReference type="PANTHER" id="PTHR43228">
    <property type="entry name" value="TWO-COMPONENT RESPONSE REGULATOR"/>
    <property type="match status" value="1"/>
</dbReference>